<accession>A0ABP0G6Q2</accession>
<dbReference type="Pfam" id="PF01968">
    <property type="entry name" value="Hydantoinase_A"/>
    <property type="match status" value="1"/>
</dbReference>
<proteinExistence type="predicted"/>
<evidence type="ECO:0000313" key="3">
    <source>
        <dbReference type="EMBL" id="CAK8687506.1"/>
    </source>
</evidence>
<organism evidence="3 4">
    <name type="scientific">Clavelina lepadiformis</name>
    <name type="common">Light-bulb sea squirt</name>
    <name type="synonym">Ascidia lepadiformis</name>
    <dbReference type="NCBI Taxonomy" id="159417"/>
    <lineage>
        <taxon>Eukaryota</taxon>
        <taxon>Metazoa</taxon>
        <taxon>Chordata</taxon>
        <taxon>Tunicata</taxon>
        <taxon>Ascidiacea</taxon>
        <taxon>Aplousobranchia</taxon>
        <taxon>Clavelinidae</taxon>
        <taxon>Clavelina</taxon>
    </lineage>
</organism>
<dbReference type="EMBL" id="CAWYQH010000104">
    <property type="protein sequence ID" value="CAK8687506.1"/>
    <property type="molecule type" value="Genomic_DNA"/>
</dbReference>
<name>A0ABP0G6Q2_CLALP</name>
<keyword evidence="4" id="KW-1185">Reference proteome</keyword>
<feature type="domain" description="Hydantoinase A/oxoprolinase" evidence="1">
    <location>
        <begin position="19"/>
        <end position="82"/>
    </location>
</feature>
<feature type="domain" description="Hydantoinase B/oxoprolinase" evidence="2">
    <location>
        <begin position="112"/>
        <end position="207"/>
    </location>
</feature>
<dbReference type="InterPro" id="IPR002821">
    <property type="entry name" value="Hydantoinase_A"/>
</dbReference>
<reference evidence="3 4" key="1">
    <citation type="submission" date="2024-02" db="EMBL/GenBank/DDBJ databases">
        <authorList>
            <person name="Daric V."/>
            <person name="Darras S."/>
        </authorList>
    </citation>
    <scope>NUCLEOTIDE SEQUENCE [LARGE SCALE GENOMIC DNA]</scope>
</reference>
<dbReference type="PANTHER" id="PTHR11365:SF2">
    <property type="entry name" value="5-OXOPROLINASE"/>
    <property type="match status" value="1"/>
</dbReference>
<dbReference type="PANTHER" id="PTHR11365">
    <property type="entry name" value="5-OXOPROLINASE RELATED"/>
    <property type="match status" value="1"/>
</dbReference>
<dbReference type="Pfam" id="PF02538">
    <property type="entry name" value="Hydantoinase_B"/>
    <property type="match status" value="1"/>
</dbReference>
<comment type="caution">
    <text evidence="3">The sequence shown here is derived from an EMBL/GenBank/DDBJ whole genome shotgun (WGS) entry which is preliminary data.</text>
</comment>
<evidence type="ECO:0000259" key="1">
    <source>
        <dbReference type="Pfam" id="PF01968"/>
    </source>
</evidence>
<protein>
    <recommendedName>
        <fullName evidence="5">Hydantoinase B/oxoprolinase domain-containing protein</fullName>
    </recommendedName>
</protein>
<evidence type="ECO:0008006" key="5">
    <source>
        <dbReference type="Google" id="ProtNLM"/>
    </source>
</evidence>
<dbReference type="InterPro" id="IPR045079">
    <property type="entry name" value="Oxoprolinase-like"/>
</dbReference>
<dbReference type="InterPro" id="IPR003692">
    <property type="entry name" value="Hydantoinase_B"/>
</dbReference>
<evidence type="ECO:0000259" key="2">
    <source>
        <dbReference type="Pfam" id="PF02538"/>
    </source>
</evidence>
<sequence>MFTSSDIKYNISHSSMLRFDGNRAILSGPAGGVVGYTMTSFEDQPSIGYNMGGTSTDVSRYDGEYEHVFKSTTAGVTIQAPQRICQGKMTKKGDVTIMIGKGKPRHIGKELDAIQLSIFSHRFMSIAEQMGRILQRTAISTNIKERFDFSCALFGHDGGLVSNASHILGHLGAMQDVVQYQMRAIDINEGDCILSNHPCTGGVHLPDQSREYDHVICLVM</sequence>
<evidence type="ECO:0000313" key="4">
    <source>
        <dbReference type="Proteomes" id="UP001642483"/>
    </source>
</evidence>
<gene>
    <name evidence="3" type="ORF">CVLEPA_LOCUS19576</name>
</gene>
<dbReference type="Proteomes" id="UP001642483">
    <property type="component" value="Unassembled WGS sequence"/>
</dbReference>